<gene>
    <name evidence="3" type="ORF">GCM10011614_33790</name>
</gene>
<keyword evidence="4" id="KW-1185">Reference proteome</keyword>
<sequence length="104" mass="11178">MHGQERINPWLVWITMLALIGGLAWLAINYWPETHSPPLDPELVRSAARAAASREAAQRDSAASEVLRLADDNAPAVRPLDTAGRAGAGAAEAREVLGEEDPEQ</sequence>
<accession>A0A918UKE9</accession>
<keyword evidence="2" id="KW-0812">Transmembrane</keyword>
<evidence type="ECO:0000256" key="1">
    <source>
        <dbReference type="SAM" id="MobiDB-lite"/>
    </source>
</evidence>
<dbReference type="Proteomes" id="UP000648075">
    <property type="component" value="Unassembled WGS sequence"/>
</dbReference>
<evidence type="ECO:0000313" key="4">
    <source>
        <dbReference type="Proteomes" id="UP000648075"/>
    </source>
</evidence>
<dbReference type="RefSeq" id="WP_189622467.1">
    <property type="nucleotide sequence ID" value="NZ_BMZA01000026.1"/>
</dbReference>
<evidence type="ECO:0000256" key="2">
    <source>
        <dbReference type="SAM" id="Phobius"/>
    </source>
</evidence>
<dbReference type="EMBL" id="BMZA01000026">
    <property type="protein sequence ID" value="GGZ16255.1"/>
    <property type="molecule type" value="Genomic_DNA"/>
</dbReference>
<organism evidence="3 4">
    <name type="scientific">Novosphingobium colocasiae</name>
    <dbReference type="NCBI Taxonomy" id="1256513"/>
    <lineage>
        <taxon>Bacteria</taxon>
        <taxon>Pseudomonadati</taxon>
        <taxon>Pseudomonadota</taxon>
        <taxon>Alphaproteobacteria</taxon>
        <taxon>Sphingomonadales</taxon>
        <taxon>Sphingomonadaceae</taxon>
        <taxon>Novosphingobium</taxon>
    </lineage>
</organism>
<reference evidence="3" key="2">
    <citation type="submission" date="2020-09" db="EMBL/GenBank/DDBJ databases">
        <authorList>
            <person name="Sun Q."/>
            <person name="Kim S."/>
        </authorList>
    </citation>
    <scope>NUCLEOTIDE SEQUENCE</scope>
    <source>
        <strain evidence="3">KCTC 32255</strain>
    </source>
</reference>
<keyword evidence="2" id="KW-1133">Transmembrane helix</keyword>
<name>A0A918UKE9_9SPHN</name>
<evidence type="ECO:0000313" key="3">
    <source>
        <dbReference type="EMBL" id="GGZ16255.1"/>
    </source>
</evidence>
<reference evidence="3" key="1">
    <citation type="journal article" date="2014" name="Int. J. Syst. Evol. Microbiol.">
        <title>Complete genome sequence of Corynebacterium casei LMG S-19264T (=DSM 44701T), isolated from a smear-ripened cheese.</title>
        <authorList>
            <consortium name="US DOE Joint Genome Institute (JGI-PGF)"/>
            <person name="Walter F."/>
            <person name="Albersmeier A."/>
            <person name="Kalinowski J."/>
            <person name="Ruckert C."/>
        </authorList>
    </citation>
    <scope>NUCLEOTIDE SEQUENCE</scope>
    <source>
        <strain evidence="3">KCTC 32255</strain>
    </source>
</reference>
<comment type="caution">
    <text evidence="3">The sequence shown here is derived from an EMBL/GenBank/DDBJ whole genome shotgun (WGS) entry which is preliminary data.</text>
</comment>
<feature type="transmembrane region" description="Helical" evidence="2">
    <location>
        <begin position="12"/>
        <end position="31"/>
    </location>
</feature>
<dbReference type="AlphaFoldDB" id="A0A918UKE9"/>
<keyword evidence="2" id="KW-0472">Membrane</keyword>
<protein>
    <submittedName>
        <fullName evidence="3">Uncharacterized protein</fullName>
    </submittedName>
</protein>
<proteinExistence type="predicted"/>
<feature type="region of interest" description="Disordered" evidence="1">
    <location>
        <begin position="77"/>
        <end position="104"/>
    </location>
</feature>